<organism evidence="3 4">
    <name type="scientific">Synaphobranchus kaupii</name>
    <name type="common">Kaup's arrowtooth eel</name>
    <dbReference type="NCBI Taxonomy" id="118154"/>
    <lineage>
        <taxon>Eukaryota</taxon>
        <taxon>Metazoa</taxon>
        <taxon>Chordata</taxon>
        <taxon>Craniata</taxon>
        <taxon>Vertebrata</taxon>
        <taxon>Euteleostomi</taxon>
        <taxon>Actinopterygii</taxon>
        <taxon>Neopterygii</taxon>
        <taxon>Teleostei</taxon>
        <taxon>Anguilliformes</taxon>
        <taxon>Synaphobranchidae</taxon>
        <taxon>Synaphobranchus</taxon>
    </lineage>
</organism>
<dbReference type="GO" id="GO:0003676">
    <property type="term" value="F:nucleic acid binding"/>
    <property type="evidence" value="ECO:0007669"/>
    <property type="project" value="InterPro"/>
</dbReference>
<accession>A0A9Q1G5S4</accession>
<dbReference type="Pfam" id="PF24626">
    <property type="entry name" value="SH3_Tf2-1"/>
    <property type="match status" value="1"/>
</dbReference>
<dbReference type="OrthoDB" id="8946894at2759"/>
<dbReference type="InterPro" id="IPR050951">
    <property type="entry name" value="Retrovirus_Pol_polyprotein"/>
</dbReference>
<evidence type="ECO:0000313" key="4">
    <source>
        <dbReference type="Proteomes" id="UP001152622"/>
    </source>
</evidence>
<proteinExistence type="predicted"/>
<keyword evidence="4" id="KW-1185">Reference proteome</keyword>
<feature type="region of interest" description="Disordered" evidence="1">
    <location>
        <begin position="202"/>
        <end position="290"/>
    </location>
</feature>
<dbReference type="PROSITE" id="PS50994">
    <property type="entry name" value="INTEGRASE"/>
    <property type="match status" value="1"/>
</dbReference>
<dbReference type="InterPro" id="IPR036397">
    <property type="entry name" value="RNaseH_sf"/>
</dbReference>
<comment type="caution">
    <text evidence="3">The sequence shown here is derived from an EMBL/GenBank/DDBJ whole genome shotgun (WGS) entry which is preliminary data.</text>
</comment>
<dbReference type="AlphaFoldDB" id="A0A9Q1G5S4"/>
<evidence type="ECO:0000256" key="1">
    <source>
        <dbReference type="SAM" id="MobiDB-lite"/>
    </source>
</evidence>
<feature type="domain" description="Integrase catalytic" evidence="2">
    <location>
        <begin position="1"/>
        <end position="128"/>
    </location>
</feature>
<reference evidence="3" key="1">
    <citation type="journal article" date="2023" name="Science">
        <title>Genome structures resolve the early diversification of teleost fishes.</title>
        <authorList>
            <person name="Parey E."/>
            <person name="Louis A."/>
            <person name="Montfort J."/>
            <person name="Bouchez O."/>
            <person name="Roques C."/>
            <person name="Iampietro C."/>
            <person name="Lluch J."/>
            <person name="Castinel A."/>
            <person name="Donnadieu C."/>
            <person name="Desvignes T."/>
            <person name="Floi Bucao C."/>
            <person name="Jouanno E."/>
            <person name="Wen M."/>
            <person name="Mejri S."/>
            <person name="Dirks R."/>
            <person name="Jansen H."/>
            <person name="Henkel C."/>
            <person name="Chen W.J."/>
            <person name="Zahm M."/>
            <person name="Cabau C."/>
            <person name="Klopp C."/>
            <person name="Thompson A.W."/>
            <person name="Robinson-Rechavi M."/>
            <person name="Braasch I."/>
            <person name="Lecointre G."/>
            <person name="Bobe J."/>
            <person name="Postlethwait J.H."/>
            <person name="Berthelot C."/>
            <person name="Roest Crollius H."/>
            <person name="Guiguen Y."/>
        </authorList>
    </citation>
    <scope>NUCLEOTIDE SEQUENCE</scope>
    <source>
        <strain evidence="3">WJC10195</strain>
    </source>
</reference>
<dbReference type="EMBL" id="JAINUF010000002">
    <property type="protein sequence ID" value="KAJ8375546.1"/>
    <property type="molecule type" value="Genomic_DNA"/>
</dbReference>
<dbReference type="SUPFAM" id="SSF53098">
    <property type="entry name" value="Ribonuclease H-like"/>
    <property type="match status" value="1"/>
</dbReference>
<name>A0A9Q1G5S4_SYNKA</name>
<dbReference type="PANTHER" id="PTHR37984">
    <property type="entry name" value="PROTEIN CBG26694"/>
    <property type="match status" value="1"/>
</dbReference>
<dbReference type="Gene3D" id="3.30.420.10">
    <property type="entry name" value="Ribonuclease H-like superfamily/Ribonuclease H"/>
    <property type="match status" value="1"/>
</dbReference>
<dbReference type="PANTHER" id="PTHR37984:SF15">
    <property type="entry name" value="INTEGRASE CATALYTIC DOMAIN-CONTAINING PROTEIN"/>
    <property type="match status" value="1"/>
</dbReference>
<dbReference type="Proteomes" id="UP001152622">
    <property type="component" value="Chromosome 2"/>
</dbReference>
<gene>
    <name evidence="3" type="ORF">SKAU_G00061260</name>
</gene>
<dbReference type="InterPro" id="IPR001584">
    <property type="entry name" value="Integrase_cat-core"/>
</dbReference>
<sequence length="290" mass="32638">MDYFTKWPEAYAIPDQETESVVEALVQGMFSRFGTPSELQGRNFESRVFAAMCSRLEIRKTRTTPLHPQSDGFVKRFMRTLGAQLALTTAQDQNVPAGVEYACRLQDRLEVAHSFARRQLEQAGIRQKRGYDVHTKGREFHAGDLVWVYGPKRVKGRSPKLDSKWIGPCYVLSSVGEVVYRVRLAPRGRTVVLHQDRMAPYKGSGQPAFTLSPLRARRGSPHRSPGNTPPMVEHRPEESDAGEGEEPPVRQNTFRGEQVTPHGAIVPRHVPYVPTPVPQVDTGARRSQRT</sequence>
<dbReference type="InterPro" id="IPR056924">
    <property type="entry name" value="SH3_Tf2-1"/>
</dbReference>
<protein>
    <recommendedName>
        <fullName evidence="2">Integrase catalytic domain-containing protein</fullName>
    </recommendedName>
</protein>
<evidence type="ECO:0000313" key="3">
    <source>
        <dbReference type="EMBL" id="KAJ8375546.1"/>
    </source>
</evidence>
<evidence type="ECO:0000259" key="2">
    <source>
        <dbReference type="PROSITE" id="PS50994"/>
    </source>
</evidence>
<dbReference type="InterPro" id="IPR012337">
    <property type="entry name" value="RNaseH-like_sf"/>
</dbReference>
<dbReference type="GO" id="GO:0015074">
    <property type="term" value="P:DNA integration"/>
    <property type="evidence" value="ECO:0007669"/>
    <property type="project" value="InterPro"/>
</dbReference>